<name>A0A0C3C641_HEBCY</name>
<feature type="domain" description="VOC" evidence="3">
    <location>
        <begin position="1"/>
        <end position="150"/>
    </location>
</feature>
<dbReference type="AlphaFoldDB" id="A0A0C3C641"/>
<dbReference type="PANTHER" id="PTHR35006">
    <property type="entry name" value="GLYOXALASE FAMILY PROTEIN (AFU_ORTHOLOGUE AFUA_5G14830)"/>
    <property type="match status" value="1"/>
</dbReference>
<evidence type="ECO:0000313" key="4">
    <source>
        <dbReference type="EMBL" id="KIM44345.1"/>
    </source>
</evidence>
<reference evidence="5" key="2">
    <citation type="submission" date="2015-01" db="EMBL/GenBank/DDBJ databases">
        <title>Evolutionary Origins and Diversification of the Mycorrhizal Mutualists.</title>
        <authorList>
            <consortium name="DOE Joint Genome Institute"/>
            <consortium name="Mycorrhizal Genomics Consortium"/>
            <person name="Kohler A."/>
            <person name="Kuo A."/>
            <person name="Nagy L.G."/>
            <person name="Floudas D."/>
            <person name="Copeland A."/>
            <person name="Barry K.W."/>
            <person name="Cichocki N."/>
            <person name="Veneault-Fourrey C."/>
            <person name="LaButti K."/>
            <person name="Lindquist E.A."/>
            <person name="Lipzen A."/>
            <person name="Lundell T."/>
            <person name="Morin E."/>
            <person name="Murat C."/>
            <person name="Riley R."/>
            <person name="Ohm R."/>
            <person name="Sun H."/>
            <person name="Tunlid A."/>
            <person name="Henrissat B."/>
            <person name="Grigoriev I.V."/>
            <person name="Hibbett D.S."/>
            <person name="Martin F."/>
        </authorList>
    </citation>
    <scope>NUCLEOTIDE SEQUENCE [LARGE SCALE GENOMIC DNA]</scope>
    <source>
        <strain evidence="5">h7</strain>
    </source>
</reference>
<dbReference type="STRING" id="686832.A0A0C3C641"/>
<gene>
    <name evidence="4" type="ORF">M413DRAFT_443344</name>
</gene>
<evidence type="ECO:0000313" key="5">
    <source>
        <dbReference type="Proteomes" id="UP000053424"/>
    </source>
</evidence>
<organism evidence="4 5">
    <name type="scientific">Hebeloma cylindrosporum</name>
    <dbReference type="NCBI Taxonomy" id="76867"/>
    <lineage>
        <taxon>Eukaryota</taxon>
        <taxon>Fungi</taxon>
        <taxon>Dikarya</taxon>
        <taxon>Basidiomycota</taxon>
        <taxon>Agaricomycotina</taxon>
        <taxon>Agaricomycetes</taxon>
        <taxon>Agaricomycetidae</taxon>
        <taxon>Agaricales</taxon>
        <taxon>Agaricineae</taxon>
        <taxon>Hymenogastraceae</taxon>
        <taxon>Hebeloma</taxon>
    </lineage>
</organism>
<feature type="compositionally biased region" description="Basic and acidic residues" evidence="1">
    <location>
        <begin position="61"/>
        <end position="73"/>
    </location>
</feature>
<dbReference type="Gene3D" id="3.10.180.10">
    <property type="entry name" value="2,3-Dihydroxybiphenyl 1,2-Dioxygenase, domain 1"/>
    <property type="match status" value="1"/>
</dbReference>
<accession>A0A0C3C641</accession>
<dbReference type="HOGENOM" id="CLU_046006_6_1_1"/>
<keyword evidence="5" id="KW-1185">Reference proteome</keyword>
<dbReference type="EMBL" id="KN831774">
    <property type="protein sequence ID" value="KIM44345.1"/>
    <property type="molecule type" value="Genomic_DNA"/>
</dbReference>
<reference evidence="4 5" key="1">
    <citation type="submission" date="2014-04" db="EMBL/GenBank/DDBJ databases">
        <authorList>
            <consortium name="DOE Joint Genome Institute"/>
            <person name="Kuo A."/>
            <person name="Gay G."/>
            <person name="Dore J."/>
            <person name="Kohler A."/>
            <person name="Nagy L.G."/>
            <person name="Floudas D."/>
            <person name="Copeland A."/>
            <person name="Barry K.W."/>
            <person name="Cichocki N."/>
            <person name="Veneault-Fourrey C."/>
            <person name="LaButti K."/>
            <person name="Lindquist E.A."/>
            <person name="Lipzen A."/>
            <person name="Lundell T."/>
            <person name="Morin E."/>
            <person name="Murat C."/>
            <person name="Sun H."/>
            <person name="Tunlid A."/>
            <person name="Henrissat B."/>
            <person name="Grigoriev I.V."/>
            <person name="Hibbett D.S."/>
            <person name="Martin F."/>
            <person name="Nordberg H.P."/>
            <person name="Cantor M.N."/>
            <person name="Hua S.X."/>
        </authorList>
    </citation>
    <scope>NUCLEOTIDE SEQUENCE [LARGE SCALE GENOMIC DNA]</scope>
    <source>
        <strain evidence="5">h7</strain>
    </source>
</reference>
<dbReference type="InterPro" id="IPR004360">
    <property type="entry name" value="Glyas_Fos-R_dOase_dom"/>
</dbReference>
<evidence type="ECO:0000259" key="3">
    <source>
        <dbReference type="PROSITE" id="PS51819"/>
    </source>
</evidence>
<dbReference type="Proteomes" id="UP000053424">
    <property type="component" value="Unassembled WGS sequence"/>
</dbReference>
<protein>
    <recommendedName>
        <fullName evidence="3">VOC domain-containing protein</fullName>
    </recommendedName>
</protein>
<dbReference type="InterPro" id="IPR037523">
    <property type="entry name" value="VOC_core"/>
</dbReference>
<feature type="region of interest" description="Disordered" evidence="1">
    <location>
        <begin position="61"/>
        <end position="87"/>
    </location>
</feature>
<proteinExistence type="predicted"/>
<dbReference type="PROSITE" id="PS51819">
    <property type="entry name" value="VOC"/>
    <property type="match status" value="1"/>
</dbReference>
<sequence>MLHHIGINVSDLKESREFYLAALKPLGYKIKMSFLDGEVLGFGAGFAPDFWLAGPNTHVMEGSDKRHNNKDSTGDSSTDGSQTKPRVKTGPMHIAFAAKNRAQVRKFYEAAIAAGGTCNGPPGLRPEYVSIYYGAFVLDPEGRNIEAVCIKPGFIAEEWGLLGWSAAVLVLAAAGGGLGTWMGWIPQVL</sequence>
<dbReference type="CDD" id="cd07262">
    <property type="entry name" value="VOC_like"/>
    <property type="match status" value="1"/>
</dbReference>
<dbReference type="PANTHER" id="PTHR35006:SF2">
    <property type="entry name" value="GLYOXALASE FAMILY PROTEIN (AFU_ORTHOLOGUE AFUA_5G14830)"/>
    <property type="match status" value="1"/>
</dbReference>
<feature type="transmembrane region" description="Helical" evidence="2">
    <location>
        <begin position="161"/>
        <end position="184"/>
    </location>
</feature>
<evidence type="ECO:0000256" key="1">
    <source>
        <dbReference type="SAM" id="MobiDB-lite"/>
    </source>
</evidence>
<dbReference type="InterPro" id="IPR029068">
    <property type="entry name" value="Glyas_Bleomycin-R_OHBP_Dase"/>
</dbReference>
<keyword evidence="2" id="KW-0812">Transmembrane</keyword>
<keyword evidence="2" id="KW-0472">Membrane</keyword>
<dbReference type="SUPFAM" id="SSF54593">
    <property type="entry name" value="Glyoxalase/Bleomycin resistance protein/Dihydroxybiphenyl dioxygenase"/>
    <property type="match status" value="1"/>
</dbReference>
<dbReference type="Pfam" id="PF00903">
    <property type="entry name" value="Glyoxalase"/>
    <property type="match status" value="1"/>
</dbReference>
<keyword evidence="2" id="KW-1133">Transmembrane helix</keyword>
<evidence type="ECO:0000256" key="2">
    <source>
        <dbReference type="SAM" id="Phobius"/>
    </source>
</evidence>
<dbReference type="OrthoDB" id="10249419at2759"/>